<protein>
    <submittedName>
        <fullName evidence="3">Uncharacterized protein</fullName>
    </submittedName>
</protein>
<name>A0A0W0FXW9_MONRR</name>
<accession>A0A0W0FXW9</accession>
<gene>
    <name evidence="3" type="ORF">WG66_6163</name>
</gene>
<proteinExistence type="predicted"/>
<comment type="caution">
    <text evidence="3">The sequence shown here is derived from an EMBL/GenBank/DDBJ whole genome shotgun (WGS) entry which is preliminary data.</text>
</comment>
<feature type="region of interest" description="Disordered" evidence="1">
    <location>
        <begin position="561"/>
        <end position="638"/>
    </location>
</feature>
<evidence type="ECO:0000256" key="2">
    <source>
        <dbReference type="SAM" id="Phobius"/>
    </source>
</evidence>
<feature type="region of interest" description="Disordered" evidence="1">
    <location>
        <begin position="487"/>
        <end position="513"/>
    </location>
</feature>
<reference evidence="3 4" key="1">
    <citation type="submission" date="2015-12" db="EMBL/GenBank/DDBJ databases">
        <title>Draft genome sequence of Moniliophthora roreri, the causal agent of frosty pod rot of cacao.</title>
        <authorList>
            <person name="Aime M.C."/>
            <person name="Diaz-Valderrama J.R."/>
            <person name="Kijpornyongpan T."/>
            <person name="Phillips-Mora W."/>
        </authorList>
    </citation>
    <scope>NUCLEOTIDE SEQUENCE [LARGE SCALE GENOMIC DNA]</scope>
    <source>
        <strain evidence="3 4">MCA 2952</strain>
    </source>
</reference>
<organism evidence="3 4">
    <name type="scientific">Moniliophthora roreri</name>
    <name type="common">Frosty pod rot fungus</name>
    <name type="synonym">Monilia roreri</name>
    <dbReference type="NCBI Taxonomy" id="221103"/>
    <lineage>
        <taxon>Eukaryota</taxon>
        <taxon>Fungi</taxon>
        <taxon>Dikarya</taxon>
        <taxon>Basidiomycota</taxon>
        <taxon>Agaricomycotina</taxon>
        <taxon>Agaricomycetes</taxon>
        <taxon>Agaricomycetidae</taxon>
        <taxon>Agaricales</taxon>
        <taxon>Marasmiineae</taxon>
        <taxon>Marasmiaceae</taxon>
        <taxon>Moniliophthora</taxon>
    </lineage>
</organism>
<evidence type="ECO:0000313" key="4">
    <source>
        <dbReference type="Proteomes" id="UP000054988"/>
    </source>
</evidence>
<dbReference type="Proteomes" id="UP000054988">
    <property type="component" value="Unassembled WGS sequence"/>
</dbReference>
<keyword evidence="2" id="KW-0812">Transmembrane</keyword>
<feature type="compositionally biased region" description="Basic and acidic residues" evidence="1">
    <location>
        <begin position="583"/>
        <end position="604"/>
    </location>
</feature>
<dbReference type="EMBL" id="LATX01001501">
    <property type="protein sequence ID" value="KTB41195.1"/>
    <property type="molecule type" value="Genomic_DNA"/>
</dbReference>
<keyword evidence="2" id="KW-1133">Transmembrane helix</keyword>
<sequence>MAITFSPAIGEQVSVPVAPWHLSPTGLLQVKLTARLSVAEYRQLEQKYAKVQVWSDFPCYQRSEGQWGEMDFELDAEGSASDESQVMLASSQESQGEVDQGIVRLSIKIAVPYYGQGRQYQFTYRIFHSSESRIEWLGSFGHNGVFRLEPTSNGDSSLSLQSQGWDLSGSPENSFVWNSGSSERKTTTVTVAKASADQKNWSVWALGRDSSLYRSTCEDASLLFLVPRADTFAFLCPNILAFASSPDSSLSFSPLGEVQVSGPGSVILQPFHPSAGSFLERILSHSSSPISVCRKHSDAIMTLNSSSTRILPVHVAVFPLTQDDQVPISQARFSPGELASYLGPQSPQFAISNSNGDVFFVDPEGQDAYDVSISVPSSGGEFSLAPVYPFSRPQSRPNDIKLSILTKHTPVASQLVSDEILPTPPPSPQLRPIAHLSPRHSNLTDLGTTHGNESSASISDIGIPSRVESPMIPHALPELAQTTRPMSKLAHQISISSSSSATSTSVSLQDNHSHRVRRRSNYLVACMRHFFFATSVFFMIFLRRIFPFFFYGRRTTPAEPRQRILTETTEVDGNENVGVDSAEETRASVPADERTPLLSREQRDAPSTSTPSAPEEATEPVVAASPMKSSVSQGSASPSSTVTVDLLGSEGNHKLAFFGGMDLGEVEKIQFDVDGETVEVAVVKQIRDGCLVELNWTKGGRLRARYPL</sequence>
<dbReference type="eggNOG" id="ENOG502SWI7">
    <property type="taxonomic scope" value="Eukaryota"/>
</dbReference>
<evidence type="ECO:0000313" key="3">
    <source>
        <dbReference type="EMBL" id="KTB41195.1"/>
    </source>
</evidence>
<keyword evidence="2" id="KW-0472">Membrane</keyword>
<feature type="compositionally biased region" description="Low complexity" evidence="1">
    <location>
        <begin position="605"/>
        <end position="638"/>
    </location>
</feature>
<evidence type="ECO:0000256" key="1">
    <source>
        <dbReference type="SAM" id="MobiDB-lite"/>
    </source>
</evidence>
<dbReference type="AlphaFoldDB" id="A0A0W0FXW9"/>
<feature type="compositionally biased region" description="Low complexity" evidence="1">
    <location>
        <begin position="493"/>
        <end position="507"/>
    </location>
</feature>
<feature type="transmembrane region" description="Helical" evidence="2">
    <location>
        <begin position="522"/>
        <end position="542"/>
    </location>
</feature>